<reference evidence="2 3" key="1">
    <citation type="journal article" date="2019" name="Commun. Biol.">
        <title>The bagworm genome reveals a unique fibroin gene that provides high tensile strength.</title>
        <authorList>
            <person name="Kono N."/>
            <person name="Nakamura H."/>
            <person name="Ohtoshi R."/>
            <person name="Tomita M."/>
            <person name="Numata K."/>
            <person name="Arakawa K."/>
        </authorList>
    </citation>
    <scope>NUCLEOTIDE SEQUENCE [LARGE SCALE GENOMIC DNA]</scope>
</reference>
<organism evidence="2 3">
    <name type="scientific">Eumeta variegata</name>
    <name type="common">Bagworm moth</name>
    <name type="synonym">Eumeta japonica</name>
    <dbReference type="NCBI Taxonomy" id="151549"/>
    <lineage>
        <taxon>Eukaryota</taxon>
        <taxon>Metazoa</taxon>
        <taxon>Ecdysozoa</taxon>
        <taxon>Arthropoda</taxon>
        <taxon>Hexapoda</taxon>
        <taxon>Insecta</taxon>
        <taxon>Pterygota</taxon>
        <taxon>Neoptera</taxon>
        <taxon>Endopterygota</taxon>
        <taxon>Lepidoptera</taxon>
        <taxon>Glossata</taxon>
        <taxon>Ditrysia</taxon>
        <taxon>Tineoidea</taxon>
        <taxon>Psychidae</taxon>
        <taxon>Oiketicinae</taxon>
        <taxon>Eumeta</taxon>
    </lineage>
</organism>
<accession>A0A4C1SI92</accession>
<sequence>MIEASKTVTSGDPQGTKEYHGSRKGTAFPYTPTNAAQQPKTTQPRNLLKERYNNQCVLMSNNTTALVNPVLDHRLLSSNNCMTQLRNVSPLIIMRIDTTLIPYATSYTGKTIGSGHSHSV</sequence>
<proteinExistence type="predicted"/>
<evidence type="ECO:0000313" key="2">
    <source>
        <dbReference type="EMBL" id="GBP00850.1"/>
    </source>
</evidence>
<dbReference type="AlphaFoldDB" id="A0A4C1SI92"/>
<feature type="compositionally biased region" description="Polar residues" evidence="1">
    <location>
        <begin position="1"/>
        <end position="13"/>
    </location>
</feature>
<feature type="compositionally biased region" description="Polar residues" evidence="1">
    <location>
        <begin position="31"/>
        <end position="45"/>
    </location>
</feature>
<dbReference type="EMBL" id="BGZK01006821">
    <property type="protein sequence ID" value="GBP00850.1"/>
    <property type="molecule type" value="Genomic_DNA"/>
</dbReference>
<keyword evidence="3" id="KW-1185">Reference proteome</keyword>
<gene>
    <name evidence="2" type="ORF">EVAR_101379_1</name>
</gene>
<evidence type="ECO:0000313" key="3">
    <source>
        <dbReference type="Proteomes" id="UP000299102"/>
    </source>
</evidence>
<dbReference type="Proteomes" id="UP000299102">
    <property type="component" value="Unassembled WGS sequence"/>
</dbReference>
<protein>
    <submittedName>
        <fullName evidence="2">Uncharacterized protein</fullName>
    </submittedName>
</protein>
<name>A0A4C1SI92_EUMVA</name>
<feature type="region of interest" description="Disordered" evidence="1">
    <location>
        <begin position="1"/>
        <end position="46"/>
    </location>
</feature>
<comment type="caution">
    <text evidence="2">The sequence shown here is derived from an EMBL/GenBank/DDBJ whole genome shotgun (WGS) entry which is preliminary data.</text>
</comment>
<evidence type="ECO:0000256" key="1">
    <source>
        <dbReference type="SAM" id="MobiDB-lite"/>
    </source>
</evidence>